<evidence type="ECO:0000256" key="1">
    <source>
        <dbReference type="SAM" id="MobiDB-lite"/>
    </source>
</evidence>
<reference evidence="2" key="1">
    <citation type="submission" date="2021-02" db="EMBL/GenBank/DDBJ databases">
        <authorList>
            <person name="Nowell W R."/>
        </authorList>
    </citation>
    <scope>NUCLEOTIDE SEQUENCE</scope>
</reference>
<gene>
    <name evidence="2" type="ORF">OXD698_LOCUS18419</name>
</gene>
<proteinExistence type="predicted"/>
<evidence type="ECO:0000313" key="2">
    <source>
        <dbReference type="EMBL" id="CAF3803819.1"/>
    </source>
</evidence>
<comment type="caution">
    <text evidence="2">The sequence shown here is derived from an EMBL/GenBank/DDBJ whole genome shotgun (WGS) entry which is preliminary data.</text>
</comment>
<accession>A0A819BLR5</accession>
<feature type="compositionally biased region" description="Polar residues" evidence="1">
    <location>
        <begin position="7"/>
        <end position="18"/>
    </location>
</feature>
<feature type="compositionally biased region" description="Low complexity" evidence="1">
    <location>
        <begin position="86"/>
        <end position="101"/>
    </location>
</feature>
<feature type="non-terminal residue" evidence="2">
    <location>
        <position position="187"/>
    </location>
</feature>
<protein>
    <submittedName>
        <fullName evidence="2">Uncharacterized protein</fullName>
    </submittedName>
</protein>
<feature type="region of interest" description="Disordered" evidence="1">
    <location>
        <begin position="1"/>
        <end position="115"/>
    </location>
</feature>
<dbReference type="Proteomes" id="UP000663844">
    <property type="component" value="Unassembled WGS sequence"/>
</dbReference>
<organism evidence="2 3">
    <name type="scientific">Adineta steineri</name>
    <dbReference type="NCBI Taxonomy" id="433720"/>
    <lineage>
        <taxon>Eukaryota</taxon>
        <taxon>Metazoa</taxon>
        <taxon>Spiralia</taxon>
        <taxon>Gnathifera</taxon>
        <taxon>Rotifera</taxon>
        <taxon>Eurotatoria</taxon>
        <taxon>Bdelloidea</taxon>
        <taxon>Adinetida</taxon>
        <taxon>Adinetidae</taxon>
        <taxon>Adineta</taxon>
    </lineage>
</organism>
<sequence>FKGDASNKVNATISSNKKQPAPINSEVKHTSNVDGEGSSDQEDEGQWVTQSAKQVGNRNRNKGKTESSPSALSNRKNVSEKRSIPTTSNTNTTSSSSLTNKTDLDIEPTIPSTKPVKIQEPIEICQLLPTSENRYTANDSWWKETLNKQQTFSVNDIGDWPEREQDEQYIVKVQRIIPVNHRNDDEL</sequence>
<feature type="compositionally biased region" description="Polar residues" evidence="1">
    <location>
        <begin position="47"/>
        <end position="58"/>
    </location>
</feature>
<dbReference type="EMBL" id="CAJOAZ010001360">
    <property type="protein sequence ID" value="CAF3803819.1"/>
    <property type="molecule type" value="Genomic_DNA"/>
</dbReference>
<dbReference type="AlphaFoldDB" id="A0A819BLR5"/>
<evidence type="ECO:0000313" key="3">
    <source>
        <dbReference type="Proteomes" id="UP000663844"/>
    </source>
</evidence>
<feature type="compositionally biased region" description="Polar residues" evidence="1">
    <location>
        <begin position="66"/>
        <end position="76"/>
    </location>
</feature>
<name>A0A819BLR5_9BILA</name>